<comment type="subcellular location">
    <subcellularLocation>
        <location evidence="2">Cell membrane</location>
    </subcellularLocation>
</comment>
<evidence type="ECO:0000256" key="3">
    <source>
        <dbReference type="ARBA" id="ARBA00012438"/>
    </source>
</evidence>
<feature type="coiled-coil region" evidence="11">
    <location>
        <begin position="313"/>
        <end position="340"/>
    </location>
</feature>
<dbReference type="SMART" id="SM00387">
    <property type="entry name" value="HATPase_c"/>
    <property type="match status" value="1"/>
</dbReference>
<keyword evidence="16" id="KW-1185">Reference proteome</keyword>
<dbReference type="InterPro" id="IPR036890">
    <property type="entry name" value="HATPase_C_sf"/>
</dbReference>
<evidence type="ECO:0000256" key="8">
    <source>
        <dbReference type="ARBA" id="ARBA00022989"/>
    </source>
</evidence>
<comment type="caution">
    <text evidence="15">The sequence shown here is derived from an EMBL/GenBank/DDBJ whole genome shotgun (WGS) entry which is preliminary data.</text>
</comment>
<accession>A0A316A7I7</accession>
<keyword evidence="7 15" id="KW-0418">Kinase</keyword>
<dbReference type="Gene3D" id="3.30.565.10">
    <property type="entry name" value="Histidine kinase-like ATPase, C-terminal domain"/>
    <property type="match status" value="1"/>
</dbReference>
<feature type="domain" description="HAMP" evidence="14">
    <location>
        <begin position="209"/>
        <end position="265"/>
    </location>
</feature>
<dbReference type="AlphaFoldDB" id="A0A316A7I7"/>
<keyword evidence="9" id="KW-0902">Two-component regulatory system</keyword>
<dbReference type="InterPro" id="IPR003660">
    <property type="entry name" value="HAMP_dom"/>
</dbReference>
<dbReference type="InterPro" id="IPR050428">
    <property type="entry name" value="TCS_sensor_his_kinase"/>
</dbReference>
<sequence>MTHETTRRTTHGAVRRGAALHVKLTAVALAVMAATLTGAALATAELIRVGDRTSLDQLLLDETAVLQRDLPDLVVQQAGADGVLTSEEAALAANAYLALHDGSARHIVVLLTEGRRQLSSGPSALVTLAGSEDVPLGEPGRVMTVPSALGDVRVLNTPIEVGGQRIGTALLLGSLEPGRAQALDALQRIALAGGVGLLVGGAVLVVAVRRATAPLRHLAQAARAVDLAALPDRVPLLPGVARGDEVGVVAHEVQRMLDRISRDEAQRRQLLAAVSHELRTPLAVAQGHLEVFELTAGRGGTDQDDDAVAARAADDAAATAAVLRRELDRLRRIVDDLTSVTRGGSADEAAAEAVFVPDLLAAVAERVRGLGLTGVQVQDERAAPAVVVVGDEDRMVQALLNLVLNACTHTPPGTGVRVAARRRDDGWVVLEVADDGPGLDPAIADVAFEPFVTTRASGDTRGSGLGLSVVRSVTQAQGGTVDLRTGPTGTTVALAFPLDDGDDDDGAGVR</sequence>
<dbReference type="PANTHER" id="PTHR45436:SF5">
    <property type="entry name" value="SENSOR HISTIDINE KINASE TRCS"/>
    <property type="match status" value="1"/>
</dbReference>
<keyword evidence="5" id="KW-0808">Transferase</keyword>
<dbReference type="CDD" id="cd06225">
    <property type="entry name" value="HAMP"/>
    <property type="match status" value="1"/>
</dbReference>
<name>A0A316A7I7_9ACTN</name>
<evidence type="ECO:0000256" key="5">
    <source>
        <dbReference type="ARBA" id="ARBA00022679"/>
    </source>
</evidence>
<evidence type="ECO:0000256" key="6">
    <source>
        <dbReference type="ARBA" id="ARBA00022692"/>
    </source>
</evidence>
<feature type="transmembrane region" description="Helical" evidence="12">
    <location>
        <begin position="20"/>
        <end position="42"/>
    </location>
</feature>
<dbReference type="SUPFAM" id="SSF47384">
    <property type="entry name" value="Homodimeric domain of signal transducing histidine kinase"/>
    <property type="match status" value="1"/>
</dbReference>
<dbReference type="InterPro" id="IPR003594">
    <property type="entry name" value="HATPase_dom"/>
</dbReference>
<dbReference type="Gene3D" id="6.10.340.10">
    <property type="match status" value="1"/>
</dbReference>
<feature type="domain" description="Histidine kinase" evidence="13">
    <location>
        <begin position="273"/>
        <end position="500"/>
    </location>
</feature>
<evidence type="ECO:0000256" key="12">
    <source>
        <dbReference type="SAM" id="Phobius"/>
    </source>
</evidence>
<protein>
    <recommendedName>
        <fullName evidence="3">histidine kinase</fullName>
        <ecNumber evidence="3">2.7.13.3</ecNumber>
    </recommendedName>
</protein>
<keyword evidence="10 12" id="KW-0472">Membrane</keyword>
<evidence type="ECO:0000259" key="14">
    <source>
        <dbReference type="PROSITE" id="PS50885"/>
    </source>
</evidence>
<evidence type="ECO:0000256" key="4">
    <source>
        <dbReference type="ARBA" id="ARBA00022553"/>
    </source>
</evidence>
<dbReference type="PROSITE" id="PS50109">
    <property type="entry name" value="HIS_KIN"/>
    <property type="match status" value="1"/>
</dbReference>
<evidence type="ECO:0000256" key="7">
    <source>
        <dbReference type="ARBA" id="ARBA00022777"/>
    </source>
</evidence>
<organism evidence="15 16">
    <name type="scientific">Quadrisphaera granulorum</name>
    <dbReference type="NCBI Taxonomy" id="317664"/>
    <lineage>
        <taxon>Bacteria</taxon>
        <taxon>Bacillati</taxon>
        <taxon>Actinomycetota</taxon>
        <taxon>Actinomycetes</taxon>
        <taxon>Kineosporiales</taxon>
        <taxon>Kineosporiaceae</taxon>
        <taxon>Quadrisphaera</taxon>
    </lineage>
</organism>
<dbReference type="PANTHER" id="PTHR45436">
    <property type="entry name" value="SENSOR HISTIDINE KINASE YKOH"/>
    <property type="match status" value="1"/>
</dbReference>
<evidence type="ECO:0000256" key="2">
    <source>
        <dbReference type="ARBA" id="ARBA00004236"/>
    </source>
</evidence>
<keyword evidence="11" id="KW-0175">Coiled coil</keyword>
<evidence type="ECO:0000259" key="13">
    <source>
        <dbReference type="PROSITE" id="PS50109"/>
    </source>
</evidence>
<dbReference type="InterPro" id="IPR036097">
    <property type="entry name" value="HisK_dim/P_sf"/>
</dbReference>
<dbReference type="OrthoDB" id="9786919at2"/>
<gene>
    <name evidence="15" type="ORF">BXY45_11463</name>
</gene>
<dbReference type="Gene3D" id="1.10.287.130">
    <property type="match status" value="1"/>
</dbReference>
<dbReference type="SMART" id="SM00304">
    <property type="entry name" value="HAMP"/>
    <property type="match status" value="1"/>
</dbReference>
<dbReference type="InterPro" id="IPR004358">
    <property type="entry name" value="Sig_transdc_His_kin-like_C"/>
</dbReference>
<dbReference type="EC" id="2.7.13.3" evidence="3"/>
<reference evidence="15 16" key="1">
    <citation type="submission" date="2018-03" db="EMBL/GenBank/DDBJ databases">
        <title>Genomic Encyclopedia of Archaeal and Bacterial Type Strains, Phase II (KMG-II): from individual species to whole genera.</title>
        <authorList>
            <person name="Goeker M."/>
        </authorList>
    </citation>
    <scope>NUCLEOTIDE SEQUENCE [LARGE SCALE GENOMIC DNA]</scope>
    <source>
        <strain evidence="15 16">DSM 44889</strain>
    </source>
</reference>
<keyword evidence="4" id="KW-0597">Phosphoprotein</keyword>
<evidence type="ECO:0000256" key="1">
    <source>
        <dbReference type="ARBA" id="ARBA00000085"/>
    </source>
</evidence>
<dbReference type="Pfam" id="PF02518">
    <property type="entry name" value="HATPase_c"/>
    <property type="match status" value="1"/>
</dbReference>
<proteinExistence type="predicted"/>
<dbReference type="Pfam" id="PF00672">
    <property type="entry name" value="HAMP"/>
    <property type="match status" value="1"/>
</dbReference>
<dbReference type="EMBL" id="QGDQ01000014">
    <property type="protein sequence ID" value="PWJ53168.1"/>
    <property type="molecule type" value="Genomic_DNA"/>
</dbReference>
<dbReference type="RefSeq" id="WP_109774781.1">
    <property type="nucleotide sequence ID" value="NZ_QGDQ01000014.1"/>
</dbReference>
<evidence type="ECO:0000256" key="9">
    <source>
        <dbReference type="ARBA" id="ARBA00023012"/>
    </source>
</evidence>
<evidence type="ECO:0000256" key="11">
    <source>
        <dbReference type="SAM" id="Coils"/>
    </source>
</evidence>
<dbReference type="SUPFAM" id="SSF55874">
    <property type="entry name" value="ATPase domain of HSP90 chaperone/DNA topoisomerase II/histidine kinase"/>
    <property type="match status" value="1"/>
</dbReference>
<keyword evidence="8 12" id="KW-1133">Transmembrane helix</keyword>
<dbReference type="PROSITE" id="PS50885">
    <property type="entry name" value="HAMP"/>
    <property type="match status" value="1"/>
</dbReference>
<comment type="catalytic activity">
    <reaction evidence="1">
        <text>ATP + protein L-histidine = ADP + protein N-phospho-L-histidine.</text>
        <dbReference type="EC" id="2.7.13.3"/>
    </reaction>
</comment>
<keyword evidence="6 12" id="KW-0812">Transmembrane</keyword>
<dbReference type="Proteomes" id="UP000245469">
    <property type="component" value="Unassembled WGS sequence"/>
</dbReference>
<dbReference type="GO" id="GO:0005886">
    <property type="term" value="C:plasma membrane"/>
    <property type="evidence" value="ECO:0007669"/>
    <property type="project" value="UniProtKB-SubCell"/>
</dbReference>
<evidence type="ECO:0000313" key="15">
    <source>
        <dbReference type="EMBL" id="PWJ53168.1"/>
    </source>
</evidence>
<evidence type="ECO:0000256" key="10">
    <source>
        <dbReference type="ARBA" id="ARBA00023136"/>
    </source>
</evidence>
<dbReference type="CDD" id="cd00082">
    <property type="entry name" value="HisKA"/>
    <property type="match status" value="1"/>
</dbReference>
<dbReference type="PRINTS" id="PR00344">
    <property type="entry name" value="BCTRLSENSOR"/>
</dbReference>
<dbReference type="SMART" id="SM00388">
    <property type="entry name" value="HisKA"/>
    <property type="match status" value="1"/>
</dbReference>
<dbReference type="Pfam" id="PF00512">
    <property type="entry name" value="HisKA"/>
    <property type="match status" value="1"/>
</dbReference>
<dbReference type="InterPro" id="IPR003661">
    <property type="entry name" value="HisK_dim/P_dom"/>
</dbReference>
<dbReference type="InterPro" id="IPR005467">
    <property type="entry name" value="His_kinase_dom"/>
</dbReference>
<dbReference type="GO" id="GO:0000155">
    <property type="term" value="F:phosphorelay sensor kinase activity"/>
    <property type="evidence" value="ECO:0007669"/>
    <property type="project" value="InterPro"/>
</dbReference>
<evidence type="ECO:0000313" key="16">
    <source>
        <dbReference type="Proteomes" id="UP000245469"/>
    </source>
</evidence>
<dbReference type="CDD" id="cd00075">
    <property type="entry name" value="HATPase"/>
    <property type="match status" value="1"/>
</dbReference>